<keyword evidence="2" id="KW-0732">Signal</keyword>
<dbReference type="SUPFAM" id="SSF49785">
    <property type="entry name" value="Galactose-binding domain-like"/>
    <property type="match status" value="1"/>
</dbReference>
<dbReference type="InterPro" id="IPR002692">
    <property type="entry name" value="S45"/>
</dbReference>
<protein>
    <submittedName>
        <fullName evidence="4">Penicillin acylase</fullName>
    </submittedName>
</protein>
<dbReference type="GO" id="GO:0016811">
    <property type="term" value="F:hydrolase activity, acting on carbon-nitrogen (but not peptide) bonds, in linear amides"/>
    <property type="evidence" value="ECO:0007669"/>
    <property type="project" value="InterPro"/>
</dbReference>
<dbReference type="Gene3D" id="2.60.120.260">
    <property type="entry name" value="Galactose-binding domain-like"/>
    <property type="match status" value="1"/>
</dbReference>
<feature type="signal peptide" evidence="2">
    <location>
        <begin position="1"/>
        <end position="29"/>
    </location>
</feature>
<evidence type="ECO:0000259" key="3">
    <source>
        <dbReference type="PROSITE" id="PS50022"/>
    </source>
</evidence>
<sequence length="1049" mass="111220">MLSKVTRAGMALVLVTTALVLAPASPATAASAYLQPNDYCLDQCDDILPPGQNGNATLAEILAQQALGIRPAHNADQIGKYANLLSAYTGLTGEQIGQFYNDAAFGVPASQVESTSSPRSDVTILRDKATGVPHIYGTTRGGTMFGAGYAGASDRLFLMDLLRRVGRGKLTSFAGGSPGNQALEQQVWRNSPYTEADLQVQVEALRVSGPRGALLHSDITEFVAGINAYINRCMSAIPINCPGEYVLTGHLDAITGAGGPEPFTITDIVSISGVVGGLFGGGGGNEMRSALVRLEAQAKYGTVVGDQVWRAFREQNDPETVLTLHNGQSFPYGQTPAAASGVALPDRGTASPVPVVFNRSGSAGTPITSPEERGILPNLNIGPESRRGMSNAMVVSGAHTATGNPIAVFGPQTAYFSPQLLLLQELQGPGISARGASFAGVNLYVQLGRGQDYAWSATSAGQDITDTYSVELCGDINSTVYRFRGVCTPMEQLRQDNAWTPTLADSTPAGSYSLITYRTKYGLVLWRGLVNGVPTAFTSLRSTYRHEADSALGFQMFNDPAQMGTAAAFVTSASNVGYAFNWFYVNSAEAAYFNSGSNPVRPSHVDPNLPIAATAANEWVGWNPDNNTASYTPTSAHPQAVNQDYFISWNNKQAKDYSAADGNFSFGPVHRGDMLDKAVKAAIAGGQKLDRAGVVKLVEAAAHEDLRATHDLGLLLQVITSQPVTDPAQADAVAKLQAWLANGGHRTETGAGSHVYRDADAIRILDAWWPRLVDGMFRPSLGDSLFASLAGAIQIDEAPSDHGQPHKGSSFQTGWWGYVSKDLRSVLGQPVAGPLAATYCGAGNLAACRSVLLSTLATAAAVPASQVYPGDGDCAAGDQWCADTIIHSALGGIGQDPISWQNRPTYQQVVQFPARRGDNIANLAHNKTATASSTQFLTSLTPNKAVDANDGSRWGSSFSNNQWIKVDLGSAQTVGRVILNWESAYGRSYRIEVSNDNTNWTTVFSTTAGNGGTDNISFAPVSARYVRMFGLTRATSYGFSLYEFDIYAK</sequence>
<dbReference type="Pfam" id="PF01804">
    <property type="entry name" value="Penicil_amidase"/>
    <property type="match status" value="1"/>
</dbReference>
<dbReference type="InterPro" id="IPR008979">
    <property type="entry name" value="Galactose-bd-like_sf"/>
</dbReference>
<dbReference type="PANTHER" id="PTHR34218">
    <property type="entry name" value="PEPTIDASE S45 PENICILLIN AMIDASE"/>
    <property type="match status" value="1"/>
</dbReference>
<dbReference type="Pfam" id="PF22633">
    <property type="entry name" value="F5_F8_type_C_2"/>
    <property type="match status" value="1"/>
</dbReference>
<comment type="similarity">
    <text evidence="1">Belongs to the peptidase S45 family.</text>
</comment>
<keyword evidence="5" id="KW-1185">Reference proteome</keyword>
<reference evidence="4" key="1">
    <citation type="submission" date="2021-01" db="EMBL/GenBank/DDBJ databases">
        <title>Whole genome shotgun sequence of Rhizocola hellebori NBRC 109834.</title>
        <authorList>
            <person name="Komaki H."/>
            <person name="Tamura T."/>
        </authorList>
    </citation>
    <scope>NUCLEOTIDE SEQUENCE</scope>
    <source>
        <strain evidence="4">NBRC 109834</strain>
    </source>
</reference>
<accession>A0A8J3QHK2</accession>
<feature type="domain" description="F5/8 type C" evidence="3">
    <location>
        <begin position="910"/>
        <end position="1049"/>
    </location>
</feature>
<evidence type="ECO:0000256" key="1">
    <source>
        <dbReference type="ARBA" id="ARBA00006586"/>
    </source>
</evidence>
<dbReference type="InterPro" id="IPR029055">
    <property type="entry name" value="Ntn_hydrolases_N"/>
</dbReference>
<dbReference type="Proteomes" id="UP000612899">
    <property type="component" value="Unassembled WGS sequence"/>
</dbReference>
<dbReference type="SUPFAM" id="SSF56235">
    <property type="entry name" value="N-terminal nucleophile aminohydrolases (Ntn hydrolases)"/>
    <property type="match status" value="1"/>
</dbReference>
<dbReference type="AlphaFoldDB" id="A0A8J3QHK2"/>
<dbReference type="EMBL" id="BONY01000086">
    <property type="protein sequence ID" value="GIH10172.1"/>
    <property type="molecule type" value="Genomic_DNA"/>
</dbReference>
<dbReference type="InterPro" id="IPR023343">
    <property type="entry name" value="Penicillin_amidase_dom1"/>
</dbReference>
<evidence type="ECO:0000313" key="5">
    <source>
        <dbReference type="Proteomes" id="UP000612899"/>
    </source>
</evidence>
<dbReference type="Gene3D" id="3.60.20.10">
    <property type="entry name" value="Glutamine Phosphoribosylpyrophosphate, subunit 1, domain 1"/>
    <property type="match status" value="2"/>
</dbReference>
<dbReference type="GO" id="GO:0017000">
    <property type="term" value="P:antibiotic biosynthetic process"/>
    <property type="evidence" value="ECO:0007669"/>
    <property type="project" value="InterPro"/>
</dbReference>
<feature type="chain" id="PRO_5035236299" evidence="2">
    <location>
        <begin position="30"/>
        <end position="1049"/>
    </location>
</feature>
<dbReference type="PANTHER" id="PTHR34218:SF4">
    <property type="entry name" value="ACYL-HOMOSERINE LACTONE ACYLASE QUIP"/>
    <property type="match status" value="1"/>
</dbReference>
<dbReference type="PROSITE" id="PS50022">
    <property type="entry name" value="FA58C_3"/>
    <property type="match status" value="1"/>
</dbReference>
<dbReference type="InterPro" id="IPR000421">
    <property type="entry name" value="FA58C"/>
</dbReference>
<organism evidence="4 5">
    <name type="scientific">Rhizocola hellebori</name>
    <dbReference type="NCBI Taxonomy" id="1392758"/>
    <lineage>
        <taxon>Bacteria</taxon>
        <taxon>Bacillati</taxon>
        <taxon>Actinomycetota</taxon>
        <taxon>Actinomycetes</taxon>
        <taxon>Micromonosporales</taxon>
        <taxon>Micromonosporaceae</taxon>
        <taxon>Rhizocola</taxon>
    </lineage>
</organism>
<proteinExistence type="inferred from homology"/>
<dbReference type="Gene3D" id="1.10.439.10">
    <property type="entry name" value="Penicillin Amidohydrolase, domain 1"/>
    <property type="match status" value="1"/>
</dbReference>
<evidence type="ECO:0000313" key="4">
    <source>
        <dbReference type="EMBL" id="GIH10172.1"/>
    </source>
</evidence>
<comment type="caution">
    <text evidence="4">The sequence shown here is derived from an EMBL/GenBank/DDBJ whole genome shotgun (WGS) entry which is preliminary data.</text>
</comment>
<gene>
    <name evidence="4" type="ORF">Rhe02_82390</name>
</gene>
<name>A0A8J3QHK2_9ACTN</name>
<evidence type="ECO:0000256" key="2">
    <source>
        <dbReference type="SAM" id="SignalP"/>
    </source>
</evidence>